<gene>
    <name evidence="7" type="ORF">MNB_SUP05-5-673</name>
</gene>
<comment type="catalytic activity">
    <reaction evidence="5">
        <text>alpha-D-glucose 1-phosphate + UTP + H(+) = UDP-alpha-D-glucose + diphosphate</text>
        <dbReference type="Rhea" id="RHEA:19889"/>
        <dbReference type="ChEBI" id="CHEBI:15378"/>
        <dbReference type="ChEBI" id="CHEBI:33019"/>
        <dbReference type="ChEBI" id="CHEBI:46398"/>
        <dbReference type="ChEBI" id="CHEBI:58601"/>
        <dbReference type="ChEBI" id="CHEBI:58885"/>
        <dbReference type="EC" id="2.7.7.9"/>
    </reaction>
</comment>
<dbReference type="EC" id="2.7.7.9" evidence="2"/>
<evidence type="ECO:0000256" key="1">
    <source>
        <dbReference type="ARBA" id="ARBA00006890"/>
    </source>
</evidence>
<evidence type="ECO:0000259" key="6">
    <source>
        <dbReference type="Pfam" id="PF00483"/>
    </source>
</evidence>
<comment type="similarity">
    <text evidence="1">Belongs to the UDPGP type 2 family.</text>
</comment>
<dbReference type="GO" id="GO:0003983">
    <property type="term" value="F:UTP:glucose-1-phosphate uridylyltransferase activity"/>
    <property type="evidence" value="ECO:0007669"/>
    <property type="project" value="UniProtKB-EC"/>
</dbReference>
<keyword evidence="4 7" id="KW-0548">Nucleotidyltransferase</keyword>
<sequence>MIKKCLYPVAGSGTRFLPVTKSIAKEMLPILETPLLQYAVEEAISANIKTQVMVLNQQKESIKDYFSAKPNLEETLSADKKLLLNNINSIIKKCGFSYTYQKKPKGLGDAIKEGEELINGDDFAVILPDDLCVNDNESVLQQMIEVYNKYHCSIVAIEEVPMDKVHQYGVISGIEVEKNVFKIDDMIEKPNSEEAPTNLAIIGRYILTNDIFEIIKKTPAGKGGEVQITDALLTQAKQGKVLAYKFKGKRYDCGSIDGFVEATNHFYNK</sequence>
<protein>
    <recommendedName>
        <fullName evidence="2">UTP--glucose-1-phosphate uridylyltransferase</fullName>
        <ecNumber evidence="2">2.7.7.9</ecNumber>
    </recommendedName>
</protein>
<dbReference type="SUPFAM" id="SSF53448">
    <property type="entry name" value="Nucleotide-diphospho-sugar transferases"/>
    <property type="match status" value="1"/>
</dbReference>
<dbReference type="InterPro" id="IPR005771">
    <property type="entry name" value="GalU_uridylyltTrfase_bac/arc"/>
</dbReference>
<accession>A0A1W1C771</accession>
<dbReference type="InterPro" id="IPR029044">
    <property type="entry name" value="Nucleotide-diphossugar_trans"/>
</dbReference>
<evidence type="ECO:0000256" key="4">
    <source>
        <dbReference type="ARBA" id="ARBA00022695"/>
    </source>
</evidence>
<evidence type="ECO:0000313" key="7">
    <source>
        <dbReference type="EMBL" id="SFV61595.1"/>
    </source>
</evidence>
<organism evidence="7">
    <name type="scientific">hydrothermal vent metagenome</name>
    <dbReference type="NCBI Taxonomy" id="652676"/>
    <lineage>
        <taxon>unclassified sequences</taxon>
        <taxon>metagenomes</taxon>
        <taxon>ecological metagenomes</taxon>
    </lineage>
</organism>
<evidence type="ECO:0000256" key="2">
    <source>
        <dbReference type="ARBA" id="ARBA00012415"/>
    </source>
</evidence>
<dbReference type="Gene3D" id="3.90.550.10">
    <property type="entry name" value="Spore Coat Polysaccharide Biosynthesis Protein SpsA, Chain A"/>
    <property type="match status" value="1"/>
</dbReference>
<dbReference type="PANTHER" id="PTHR43197:SF1">
    <property type="entry name" value="UTP--GLUCOSE-1-PHOSPHATE URIDYLYLTRANSFERASE"/>
    <property type="match status" value="1"/>
</dbReference>
<dbReference type="NCBIfam" id="TIGR01099">
    <property type="entry name" value="galU"/>
    <property type="match status" value="1"/>
</dbReference>
<dbReference type="PANTHER" id="PTHR43197">
    <property type="entry name" value="UTP--GLUCOSE-1-PHOSPHATE URIDYLYLTRANSFERASE"/>
    <property type="match status" value="1"/>
</dbReference>
<evidence type="ECO:0000256" key="5">
    <source>
        <dbReference type="ARBA" id="ARBA00048128"/>
    </source>
</evidence>
<dbReference type="EMBL" id="FPHJ01000034">
    <property type="protein sequence ID" value="SFV61595.1"/>
    <property type="molecule type" value="Genomic_DNA"/>
</dbReference>
<keyword evidence="3 7" id="KW-0808">Transferase</keyword>
<evidence type="ECO:0000256" key="3">
    <source>
        <dbReference type="ARBA" id="ARBA00022679"/>
    </source>
</evidence>
<proteinExistence type="inferred from homology"/>
<feature type="domain" description="Nucleotidyl transferase" evidence="6">
    <location>
        <begin position="10"/>
        <end position="265"/>
    </location>
</feature>
<reference evidence="7" key="1">
    <citation type="submission" date="2016-10" db="EMBL/GenBank/DDBJ databases">
        <authorList>
            <person name="de Groot N.N."/>
        </authorList>
    </citation>
    <scope>NUCLEOTIDE SEQUENCE</scope>
</reference>
<dbReference type="InterPro" id="IPR005835">
    <property type="entry name" value="NTP_transferase_dom"/>
</dbReference>
<name>A0A1W1C771_9ZZZZ</name>
<dbReference type="GO" id="GO:0006011">
    <property type="term" value="P:UDP-alpha-D-glucose metabolic process"/>
    <property type="evidence" value="ECO:0007669"/>
    <property type="project" value="InterPro"/>
</dbReference>
<dbReference type="CDD" id="cd02541">
    <property type="entry name" value="UGPase_prokaryotic"/>
    <property type="match status" value="1"/>
</dbReference>
<dbReference type="AlphaFoldDB" id="A0A1W1C771"/>
<dbReference type="Pfam" id="PF00483">
    <property type="entry name" value="NTP_transferase"/>
    <property type="match status" value="1"/>
</dbReference>